<dbReference type="PANTHER" id="PTHR33164:SF43">
    <property type="entry name" value="HTH-TYPE TRANSCRIPTIONAL REPRESSOR YETL"/>
    <property type="match status" value="1"/>
</dbReference>
<dbReference type="PRINTS" id="PR00598">
    <property type="entry name" value="HTHMARR"/>
</dbReference>
<dbReference type="InterPro" id="IPR039422">
    <property type="entry name" value="MarR/SlyA-like"/>
</dbReference>
<keyword evidence="3" id="KW-1185">Reference proteome</keyword>
<reference evidence="2 3" key="1">
    <citation type="submission" date="2018-08" db="EMBL/GenBank/DDBJ databases">
        <title>Meiothermus terrae DSM 26712 genome sequencing project.</title>
        <authorList>
            <person name="Da Costa M.S."/>
            <person name="Albuquerque L."/>
            <person name="Raposo P."/>
            <person name="Froufe H.J.C."/>
            <person name="Barroso C.S."/>
            <person name="Egas C."/>
        </authorList>
    </citation>
    <scope>NUCLEOTIDE SEQUENCE [LARGE SCALE GENOMIC DNA]</scope>
    <source>
        <strain evidence="2 3">DSM 26712</strain>
    </source>
</reference>
<proteinExistence type="predicted"/>
<comment type="caution">
    <text evidence="2">The sequence shown here is derived from an EMBL/GenBank/DDBJ whole genome shotgun (WGS) entry which is preliminary data.</text>
</comment>
<dbReference type="RefSeq" id="WP_036218560.1">
    <property type="nucleotide sequence ID" value="NZ_QXDL01000008.1"/>
</dbReference>
<feature type="domain" description="HTH marR-type" evidence="1">
    <location>
        <begin position="8"/>
        <end position="139"/>
    </location>
</feature>
<dbReference type="PANTHER" id="PTHR33164">
    <property type="entry name" value="TRANSCRIPTIONAL REGULATOR, MARR FAMILY"/>
    <property type="match status" value="1"/>
</dbReference>
<evidence type="ECO:0000259" key="1">
    <source>
        <dbReference type="PROSITE" id="PS50995"/>
    </source>
</evidence>
<dbReference type="InterPro" id="IPR036388">
    <property type="entry name" value="WH-like_DNA-bd_sf"/>
</dbReference>
<dbReference type="GO" id="GO:0006950">
    <property type="term" value="P:response to stress"/>
    <property type="evidence" value="ECO:0007669"/>
    <property type="project" value="TreeGrafter"/>
</dbReference>
<dbReference type="Proteomes" id="UP000265715">
    <property type="component" value="Unassembled WGS sequence"/>
</dbReference>
<dbReference type="SMART" id="SM00347">
    <property type="entry name" value="HTH_MARR"/>
    <property type="match status" value="1"/>
</dbReference>
<dbReference type="AlphaFoldDB" id="A0A399F5G5"/>
<name>A0A399F5G5_9DEIN</name>
<dbReference type="InterPro" id="IPR000835">
    <property type="entry name" value="HTH_MarR-typ"/>
</dbReference>
<dbReference type="GO" id="GO:0003700">
    <property type="term" value="F:DNA-binding transcription factor activity"/>
    <property type="evidence" value="ECO:0007669"/>
    <property type="project" value="InterPro"/>
</dbReference>
<evidence type="ECO:0000313" key="2">
    <source>
        <dbReference type="EMBL" id="RIH90519.1"/>
    </source>
</evidence>
<dbReference type="Gene3D" id="1.10.10.10">
    <property type="entry name" value="Winged helix-like DNA-binding domain superfamily/Winged helix DNA-binding domain"/>
    <property type="match status" value="1"/>
</dbReference>
<protein>
    <submittedName>
        <fullName evidence="2">Putative HTH-type transcriptional regulator YusO</fullName>
    </submittedName>
</protein>
<evidence type="ECO:0000313" key="3">
    <source>
        <dbReference type="Proteomes" id="UP000265715"/>
    </source>
</evidence>
<dbReference type="SUPFAM" id="SSF46785">
    <property type="entry name" value="Winged helix' DNA-binding domain"/>
    <property type="match status" value="1"/>
</dbReference>
<organism evidence="2 3">
    <name type="scientific">Calidithermus terrae</name>
    <dbReference type="NCBI Taxonomy" id="1408545"/>
    <lineage>
        <taxon>Bacteria</taxon>
        <taxon>Thermotogati</taxon>
        <taxon>Deinococcota</taxon>
        <taxon>Deinococci</taxon>
        <taxon>Thermales</taxon>
        <taxon>Thermaceae</taxon>
        <taxon>Calidithermus</taxon>
    </lineage>
</organism>
<dbReference type="OrthoDB" id="9804055at2"/>
<gene>
    <name evidence="2" type="primary">yusO</name>
    <name evidence="2" type="ORF">Mterra_00405</name>
</gene>
<dbReference type="EMBL" id="QXDL01000008">
    <property type="protein sequence ID" value="RIH90519.1"/>
    <property type="molecule type" value="Genomic_DNA"/>
</dbReference>
<accession>A0A399F5G5</accession>
<dbReference type="InterPro" id="IPR036390">
    <property type="entry name" value="WH_DNA-bd_sf"/>
</dbReference>
<dbReference type="PROSITE" id="PS50995">
    <property type="entry name" value="HTH_MARR_2"/>
    <property type="match status" value="1"/>
</dbReference>
<dbReference type="Pfam" id="PF12802">
    <property type="entry name" value="MarR_2"/>
    <property type="match status" value="1"/>
</dbReference>
<sequence>MNHSAPRLDELEALALQVLWRMRQDAQRAYEPLGFSPMQCLALNLIRSGVEQPGALAEVLEASPPGVSQLLNSLEDRGLIRREIEASDRRRIRLTLTAQGEEQLGELNRRWREVTLPRYRQLSEGEIETLIAVYQKMLGGLEEAP</sequence>